<dbReference type="GO" id="GO:0003779">
    <property type="term" value="F:actin binding"/>
    <property type="evidence" value="ECO:0007669"/>
    <property type="project" value="UniProtKB-KW"/>
</dbReference>
<protein>
    <submittedName>
        <fullName evidence="5">Cofilin</fullName>
    </submittedName>
</protein>
<evidence type="ECO:0000313" key="5">
    <source>
        <dbReference type="RefSeq" id="XP_029636419.1"/>
    </source>
</evidence>
<feature type="domain" description="ADF-H" evidence="3">
    <location>
        <begin position="3"/>
        <end position="147"/>
    </location>
</feature>
<accession>A0A6P7SDE0</accession>
<name>A0A6P7SDE0_9MOLL</name>
<dbReference type="Gene3D" id="3.40.20.10">
    <property type="entry name" value="Severin"/>
    <property type="match status" value="1"/>
</dbReference>
<dbReference type="SMART" id="SM00102">
    <property type="entry name" value="ADF"/>
    <property type="match status" value="1"/>
</dbReference>
<keyword evidence="2" id="KW-0009">Actin-binding</keyword>
<dbReference type="AlphaFoldDB" id="A0A6P7SDE0"/>
<gene>
    <name evidence="5" type="primary">LOC115211838</name>
</gene>
<organism evidence="4 5">
    <name type="scientific">Octopus sinensis</name>
    <name type="common">East Asian common octopus</name>
    <dbReference type="NCBI Taxonomy" id="2607531"/>
    <lineage>
        <taxon>Eukaryota</taxon>
        <taxon>Metazoa</taxon>
        <taxon>Spiralia</taxon>
        <taxon>Lophotrochozoa</taxon>
        <taxon>Mollusca</taxon>
        <taxon>Cephalopoda</taxon>
        <taxon>Coleoidea</taxon>
        <taxon>Octopodiformes</taxon>
        <taxon>Octopoda</taxon>
        <taxon>Incirrata</taxon>
        <taxon>Octopodidae</taxon>
        <taxon>Octopus</taxon>
    </lineage>
</organism>
<dbReference type="Pfam" id="PF00241">
    <property type="entry name" value="Cofilin_ADF"/>
    <property type="match status" value="1"/>
</dbReference>
<reference evidence="5" key="1">
    <citation type="submission" date="2025-08" db="UniProtKB">
        <authorList>
            <consortium name="RefSeq"/>
        </authorList>
    </citation>
    <scope>IDENTIFICATION</scope>
</reference>
<sequence>MSSGIIVSQQVIDLFHDIKSKKKIRYCILDLNDTETALVPGECVLKPEPADVSLCAVKKEWESFCSKLTLNDCLYIIYDMNYQRPGGARRDKLLLISWCPESSSTRKKMIYTSTLNTLKSALAGIQVEVQSNDLGDLDFEEVLQKVDKS</sequence>
<dbReference type="RefSeq" id="XP_029636419.1">
    <property type="nucleotide sequence ID" value="XM_029780559.2"/>
</dbReference>
<comment type="similarity">
    <text evidence="1">Belongs to the actin-binding proteins ADF family.</text>
</comment>
<dbReference type="Proteomes" id="UP000515154">
    <property type="component" value="Linkage group LG1"/>
</dbReference>
<keyword evidence="4" id="KW-1185">Reference proteome</keyword>
<dbReference type="GO" id="GO:0030042">
    <property type="term" value="P:actin filament depolymerization"/>
    <property type="evidence" value="ECO:0007669"/>
    <property type="project" value="InterPro"/>
</dbReference>
<dbReference type="CDD" id="cd11286">
    <property type="entry name" value="ADF_cofilin_like"/>
    <property type="match status" value="1"/>
</dbReference>
<dbReference type="KEGG" id="osn:115211838"/>
<dbReference type="InterPro" id="IPR029006">
    <property type="entry name" value="ADF-H/Gelsolin-like_dom_sf"/>
</dbReference>
<dbReference type="SUPFAM" id="SSF55753">
    <property type="entry name" value="Actin depolymerizing proteins"/>
    <property type="match status" value="1"/>
</dbReference>
<dbReference type="GO" id="GO:0015629">
    <property type="term" value="C:actin cytoskeleton"/>
    <property type="evidence" value="ECO:0007669"/>
    <property type="project" value="InterPro"/>
</dbReference>
<dbReference type="InterPro" id="IPR017904">
    <property type="entry name" value="ADF/Cofilin"/>
</dbReference>
<dbReference type="InterPro" id="IPR002108">
    <property type="entry name" value="ADF-H"/>
</dbReference>
<proteinExistence type="inferred from homology"/>
<dbReference type="PANTHER" id="PTHR11913">
    <property type="entry name" value="COFILIN-RELATED"/>
    <property type="match status" value="1"/>
</dbReference>
<evidence type="ECO:0000256" key="2">
    <source>
        <dbReference type="ARBA" id="ARBA00023203"/>
    </source>
</evidence>
<dbReference type="PROSITE" id="PS51263">
    <property type="entry name" value="ADF_H"/>
    <property type="match status" value="1"/>
</dbReference>
<evidence type="ECO:0000256" key="1">
    <source>
        <dbReference type="ARBA" id="ARBA00006844"/>
    </source>
</evidence>
<evidence type="ECO:0000313" key="4">
    <source>
        <dbReference type="Proteomes" id="UP000515154"/>
    </source>
</evidence>
<evidence type="ECO:0000259" key="3">
    <source>
        <dbReference type="PROSITE" id="PS51263"/>
    </source>
</evidence>